<dbReference type="AlphaFoldDB" id="A0AAU9JDP4"/>
<reference evidence="1" key="1">
    <citation type="submission" date="2021-09" db="EMBL/GenBank/DDBJ databases">
        <authorList>
            <consortium name="AG Swart"/>
            <person name="Singh M."/>
            <person name="Singh A."/>
            <person name="Seah K."/>
            <person name="Emmerich C."/>
        </authorList>
    </citation>
    <scope>NUCLEOTIDE SEQUENCE</scope>
    <source>
        <strain evidence="1">ATCC30299</strain>
    </source>
</reference>
<evidence type="ECO:0000313" key="2">
    <source>
        <dbReference type="Proteomes" id="UP001162131"/>
    </source>
</evidence>
<evidence type="ECO:0000313" key="1">
    <source>
        <dbReference type="EMBL" id="CAG9322169.1"/>
    </source>
</evidence>
<comment type="caution">
    <text evidence="1">The sequence shown here is derived from an EMBL/GenBank/DDBJ whole genome shotgun (WGS) entry which is preliminary data.</text>
</comment>
<proteinExistence type="predicted"/>
<gene>
    <name evidence="1" type="ORF">BSTOLATCC_MIC30547</name>
</gene>
<dbReference type="Proteomes" id="UP001162131">
    <property type="component" value="Unassembled WGS sequence"/>
</dbReference>
<name>A0AAU9JDP4_9CILI</name>
<accession>A0AAU9JDP4</accession>
<sequence length="192" mass="22376">MLIIRFTARGFAYKPTSRLVFKNSRMMLYSSTDDPKKNYLKLAGFGAFGAYLGRSLYLYHSSMGWIHLLFDWTGVFTCLYQVICRWMSNQFTIKEISLLDNGNQIEVSTIGNFYFKRQLIINIGDIINPELDPNYKEAMSYIRAWLLFTKQKDTFLLSPKGNIFNKEIFQKVIVGERIIIESSEDESKIIDI</sequence>
<keyword evidence="2" id="KW-1185">Reference proteome</keyword>
<organism evidence="1 2">
    <name type="scientific">Blepharisma stoltei</name>
    <dbReference type="NCBI Taxonomy" id="1481888"/>
    <lineage>
        <taxon>Eukaryota</taxon>
        <taxon>Sar</taxon>
        <taxon>Alveolata</taxon>
        <taxon>Ciliophora</taxon>
        <taxon>Postciliodesmatophora</taxon>
        <taxon>Heterotrichea</taxon>
        <taxon>Heterotrichida</taxon>
        <taxon>Blepharismidae</taxon>
        <taxon>Blepharisma</taxon>
    </lineage>
</organism>
<dbReference type="EMBL" id="CAJZBQ010000030">
    <property type="protein sequence ID" value="CAG9322169.1"/>
    <property type="molecule type" value="Genomic_DNA"/>
</dbReference>
<protein>
    <recommendedName>
        <fullName evidence="3">Photosystem I assembly protein Ycf4</fullName>
    </recommendedName>
</protein>
<evidence type="ECO:0008006" key="3">
    <source>
        <dbReference type="Google" id="ProtNLM"/>
    </source>
</evidence>